<dbReference type="PANTHER" id="PTHR22854:SF2">
    <property type="entry name" value="INDOLE-3-GLYCEROL-PHOSPHATE SYNTHASE"/>
    <property type="match status" value="1"/>
</dbReference>
<protein>
    <recommendedName>
        <fullName evidence="3">indole-3-glycerol-phosphate synthase</fullName>
        <ecNumber evidence="3">4.1.1.48</ecNumber>
    </recommendedName>
</protein>
<proteinExistence type="predicted"/>
<dbReference type="InterPro" id="IPR013798">
    <property type="entry name" value="Indole-3-glycerol_P_synth_dom"/>
</dbReference>
<keyword evidence="6" id="KW-0822">Tryptophan biosynthesis</keyword>
<evidence type="ECO:0000313" key="11">
    <source>
        <dbReference type="Proteomes" id="UP001157974"/>
    </source>
</evidence>
<keyword evidence="11" id="KW-1185">Reference proteome</keyword>
<dbReference type="GO" id="GO:0000162">
    <property type="term" value="P:L-tryptophan biosynthetic process"/>
    <property type="evidence" value="ECO:0007669"/>
    <property type="project" value="UniProtKB-KW"/>
</dbReference>
<dbReference type="InterPro" id="IPR013785">
    <property type="entry name" value="Aldolase_TIM"/>
</dbReference>
<dbReference type="AlphaFoldDB" id="A0AAV8UWJ9"/>
<evidence type="ECO:0000256" key="4">
    <source>
        <dbReference type="ARBA" id="ARBA00022605"/>
    </source>
</evidence>
<evidence type="ECO:0000256" key="1">
    <source>
        <dbReference type="ARBA" id="ARBA00001633"/>
    </source>
</evidence>
<evidence type="ECO:0000256" key="3">
    <source>
        <dbReference type="ARBA" id="ARBA00012362"/>
    </source>
</evidence>
<dbReference type="EC" id="4.1.1.48" evidence="3"/>
<evidence type="ECO:0000259" key="9">
    <source>
        <dbReference type="Pfam" id="PF00218"/>
    </source>
</evidence>
<dbReference type="GO" id="GO:0004640">
    <property type="term" value="F:phosphoribosylanthranilate isomerase activity"/>
    <property type="evidence" value="ECO:0007669"/>
    <property type="project" value="TreeGrafter"/>
</dbReference>
<evidence type="ECO:0000313" key="10">
    <source>
        <dbReference type="EMBL" id="KAJ8905968.1"/>
    </source>
</evidence>
<dbReference type="InterPro" id="IPR045186">
    <property type="entry name" value="Indole-3-glycerol_P_synth"/>
</dbReference>
<comment type="caution">
    <text evidence="10">The sequence shown here is derived from an EMBL/GenBank/DDBJ whole genome shotgun (WGS) entry which is preliminary data.</text>
</comment>
<dbReference type="Gene3D" id="3.20.20.70">
    <property type="entry name" value="Aldolase class I"/>
    <property type="match status" value="1"/>
</dbReference>
<dbReference type="SUPFAM" id="SSF51366">
    <property type="entry name" value="Ribulose-phoshate binding barrel"/>
    <property type="match status" value="1"/>
</dbReference>
<reference evidence="10 11" key="1">
    <citation type="journal article" date="2023" name="Nat. Commun.">
        <title>Origin of minicircular mitochondrial genomes in red algae.</title>
        <authorList>
            <person name="Lee Y."/>
            <person name="Cho C.H."/>
            <person name="Lee Y.M."/>
            <person name="Park S.I."/>
            <person name="Yang J.H."/>
            <person name="West J.A."/>
            <person name="Bhattacharya D."/>
            <person name="Yoon H.S."/>
        </authorList>
    </citation>
    <scope>NUCLEOTIDE SEQUENCE [LARGE SCALE GENOMIC DNA]</scope>
    <source>
        <strain evidence="10 11">CCMP1338</strain>
        <tissue evidence="10">Whole cell</tissue>
    </source>
</reference>
<gene>
    <name evidence="10" type="ORF">NDN08_002469</name>
</gene>
<dbReference type="GO" id="GO:0004425">
    <property type="term" value="F:indole-3-glycerol-phosphate synthase activity"/>
    <property type="evidence" value="ECO:0007669"/>
    <property type="project" value="UniProtKB-EC"/>
</dbReference>
<evidence type="ECO:0000256" key="8">
    <source>
        <dbReference type="ARBA" id="ARBA00023239"/>
    </source>
</evidence>
<comment type="pathway">
    <text evidence="2">Amino-acid biosynthesis; L-tryptophan biosynthesis; L-tryptophan from chorismate: step 4/5.</text>
</comment>
<evidence type="ECO:0000256" key="6">
    <source>
        <dbReference type="ARBA" id="ARBA00022822"/>
    </source>
</evidence>
<sequence length="314" mass="35230">MAAFVGLGMAGVVRSGRRVCVCSAETEPDSGPGWIRRANPYSGKPVYAETVEWSVPEMEETPRNTLERIVWWKSDEVDIKRESLPFLALRNRVMGLEKDQGKANGSLVLEKLKRKPESKINRVAEIRYKWPDEEAPSPEVDSMRIAASAESNGDVAVAIQTDSKYFAGELQHMNRVRAASELPIICTEVINQQYQFYELRYHRADAAVVLAAVYAKEDMDYNLKIAKVLGMALFIEVHSVEELDYALSFKGLKAILAGPRDLNSMRSSFADSQKLVSERIDELRSRNILVLAEGQEDEIQADSGLIDAVIVYRD</sequence>
<dbReference type="Proteomes" id="UP001157974">
    <property type="component" value="Unassembled WGS sequence"/>
</dbReference>
<keyword evidence="5" id="KW-0210">Decarboxylase</keyword>
<comment type="catalytic activity">
    <reaction evidence="1">
        <text>1-(2-carboxyphenylamino)-1-deoxy-D-ribulose 5-phosphate + H(+) = (1S,2R)-1-C-(indol-3-yl)glycerol 3-phosphate + CO2 + H2O</text>
        <dbReference type="Rhea" id="RHEA:23476"/>
        <dbReference type="ChEBI" id="CHEBI:15377"/>
        <dbReference type="ChEBI" id="CHEBI:15378"/>
        <dbReference type="ChEBI" id="CHEBI:16526"/>
        <dbReference type="ChEBI" id="CHEBI:58613"/>
        <dbReference type="ChEBI" id="CHEBI:58866"/>
        <dbReference type="EC" id="4.1.1.48"/>
    </reaction>
</comment>
<dbReference type="Pfam" id="PF00218">
    <property type="entry name" value="IGPS"/>
    <property type="match status" value="1"/>
</dbReference>
<organism evidence="10 11">
    <name type="scientific">Rhodosorus marinus</name>
    <dbReference type="NCBI Taxonomy" id="101924"/>
    <lineage>
        <taxon>Eukaryota</taxon>
        <taxon>Rhodophyta</taxon>
        <taxon>Stylonematophyceae</taxon>
        <taxon>Stylonematales</taxon>
        <taxon>Stylonemataceae</taxon>
        <taxon>Rhodosorus</taxon>
    </lineage>
</organism>
<dbReference type="InterPro" id="IPR011060">
    <property type="entry name" value="RibuloseP-bd_barrel"/>
</dbReference>
<dbReference type="EMBL" id="JAMWBK010000004">
    <property type="protein sequence ID" value="KAJ8905968.1"/>
    <property type="molecule type" value="Genomic_DNA"/>
</dbReference>
<name>A0AAV8UWJ9_9RHOD</name>
<dbReference type="PANTHER" id="PTHR22854">
    <property type="entry name" value="TRYPTOPHAN BIOSYNTHESIS PROTEIN"/>
    <property type="match status" value="1"/>
</dbReference>
<feature type="domain" description="Indole-3-glycerol phosphate synthase" evidence="9">
    <location>
        <begin position="66"/>
        <end position="278"/>
    </location>
</feature>
<keyword evidence="8" id="KW-0456">Lyase</keyword>
<keyword evidence="7" id="KW-0057">Aromatic amino acid biosynthesis</keyword>
<accession>A0AAV8UWJ9</accession>
<keyword evidence="4" id="KW-0028">Amino-acid biosynthesis</keyword>
<evidence type="ECO:0000256" key="7">
    <source>
        <dbReference type="ARBA" id="ARBA00023141"/>
    </source>
</evidence>
<evidence type="ECO:0000256" key="5">
    <source>
        <dbReference type="ARBA" id="ARBA00022793"/>
    </source>
</evidence>
<evidence type="ECO:0000256" key="2">
    <source>
        <dbReference type="ARBA" id="ARBA00004696"/>
    </source>
</evidence>